<reference evidence="4" key="1">
    <citation type="submission" date="2019-08" db="EMBL/GenBank/DDBJ databases">
        <authorList>
            <person name="Kucharzyk K."/>
            <person name="Murdoch R.W."/>
            <person name="Higgins S."/>
            <person name="Loffler F."/>
        </authorList>
    </citation>
    <scope>NUCLEOTIDE SEQUENCE</scope>
</reference>
<proteinExistence type="predicted"/>
<dbReference type="PANTHER" id="PTHR43420">
    <property type="entry name" value="ACETYLTRANSFERASE"/>
    <property type="match status" value="1"/>
</dbReference>
<dbReference type="SUPFAM" id="SSF55729">
    <property type="entry name" value="Acyl-CoA N-acyltransferases (Nat)"/>
    <property type="match status" value="1"/>
</dbReference>
<gene>
    <name evidence="4" type="primary">mshD_32</name>
    <name evidence="4" type="ORF">SDC9_177377</name>
</gene>
<organism evidence="4">
    <name type="scientific">bioreactor metagenome</name>
    <dbReference type="NCBI Taxonomy" id="1076179"/>
    <lineage>
        <taxon>unclassified sequences</taxon>
        <taxon>metagenomes</taxon>
        <taxon>ecological metagenomes</taxon>
    </lineage>
</organism>
<keyword evidence="2 4" id="KW-0012">Acyltransferase</keyword>
<sequence>MFRIRYANIGDAKTLGEIHSKSWKVAYKGIVPDEILKNITVEKRQAYFEKALTENWEEDAIIFKDNDAVGLICIGKCRDADKTDIFGEIWGIYLLPEYWNMGIGSELINWGINELKKRNYSKVILWVLEENTNARKFYEKVGFKHDGAIKEITIGKKLVEYRYEKAII</sequence>
<dbReference type="InterPro" id="IPR050680">
    <property type="entry name" value="YpeA/RimI_acetyltransf"/>
</dbReference>
<dbReference type="InterPro" id="IPR016181">
    <property type="entry name" value="Acyl_CoA_acyltransferase"/>
</dbReference>
<evidence type="ECO:0000256" key="2">
    <source>
        <dbReference type="ARBA" id="ARBA00023315"/>
    </source>
</evidence>
<dbReference type="AlphaFoldDB" id="A0A645GV76"/>
<dbReference type="Pfam" id="PF00583">
    <property type="entry name" value="Acetyltransf_1"/>
    <property type="match status" value="1"/>
</dbReference>
<accession>A0A645GV76</accession>
<name>A0A645GV76_9ZZZZ</name>
<dbReference type="EC" id="2.3.1.189" evidence="4"/>
<evidence type="ECO:0000313" key="4">
    <source>
        <dbReference type="EMBL" id="MPN29922.1"/>
    </source>
</evidence>
<dbReference type="CDD" id="cd04301">
    <property type="entry name" value="NAT_SF"/>
    <property type="match status" value="1"/>
</dbReference>
<protein>
    <submittedName>
        <fullName evidence="4">Mycothiol acetyltransferase</fullName>
        <ecNumber evidence="4">2.3.1.189</ecNumber>
    </submittedName>
</protein>
<evidence type="ECO:0000259" key="3">
    <source>
        <dbReference type="PROSITE" id="PS51186"/>
    </source>
</evidence>
<dbReference type="GO" id="GO:0035447">
    <property type="term" value="F:mycothiol synthase activity"/>
    <property type="evidence" value="ECO:0007669"/>
    <property type="project" value="UniProtKB-EC"/>
</dbReference>
<feature type="domain" description="N-acetyltransferase" evidence="3">
    <location>
        <begin position="2"/>
        <end position="168"/>
    </location>
</feature>
<dbReference type="InterPro" id="IPR000182">
    <property type="entry name" value="GNAT_dom"/>
</dbReference>
<comment type="caution">
    <text evidence="4">The sequence shown here is derived from an EMBL/GenBank/DDBJ whole genome shotgun (WGS) entry which is preliminary data.</text>
</comment>
<dbReference type="PANTHER" id="PTHR43420:SF12">
    <property type="entry name" value="N-ACETYLTRANSFERASE DOMAIN-CONTAINING PROTEIN"/>
    <property type="match status" value="1"/>
</dbReference>
<dbReference type="Gene3D" id="3.40.630.30">
    <property type="match status" value="1"/>
</dbReference>
<dbReference type="EMBL" id="VSSQ01080832">
    <property type="protein sequence ID" value="MPN29922.1"/>
    <property type="molecule type" value="Genomic_DNA"/>
</dbReference>
<dbReference type="PROSITE" id="PS51186">
    <property type="entry name" value="GNAT"/>
    <property type="match status" value="1"/>
</dbReference>
<keyword evidence="1 4" id="KW-0808">Transferase</keyword>
<evidence type="ECO:0000256" key="1">
    <source>
        <dbReference type="ARBA" id="ARBA00022679"/>
    </source>
</evidence>